<accession>A0AAX6TJA3</accession>
<dbReference type="GeneID" id="110350814"/>
<name>A0AAX6TJA3_HETGA</name>
<reference evidence="3" key="1">
    <citation type="submission" date="2025-08" db="UniProtKB">
        <authorList>
            <consortium name="RefSeq"/>
        </authorList>
    </citation>
    <scope>IDENTIFICATION</scope>
</reference>
<feature type="compositionally biased region" description="Basic and acidic residues" evidence="1">
    <location>
        <begin position="9"/>
        <end position="22"/>
    </location>
</feature>
<sequence>MGCGVRHPTHADDELPVGREAQRDPRLLPSSLVCLPGCCRHLSSITGTRALQPRCLATPHGRHRGASVAATGGLASQGRRSGLDSTAPGRCGGLRPRTVLTKSASPPRWLWPQESEGVSSWEPHSALQKVSRPVLTARRRRSAGQVAEAVSQAPIQQALPGSADGKHQMGLETEKRRGPCPSTSHHCPSSYSAPGWRGTDGFLFRGLRERSPQEGWPWPYPQHPNRLLLPGFSPPLSITGSTQLLSARGWQEKQADVVWPAETRSESRGPGVTPNRLSSPLGPNRQG</sequence>
<feature type="region of interest" description="Disordered" evidence="1">
    <location>
        <begin position="247"/>
        <end position="287"/>
    </location>
</feature>
<evidence type="ECO:0000313" key="3">
    <source>
        <dbReference type="RefSeq" id="XP_021120769.1"/>
    </source>
</evidence>
<evidence type="ECO:0000313" key="2">
    <source>
        <dbReference type="Proteomes" id="UP000694906"/>
    </source>
</evidence>
<proteinExistence type="predicted"/>
<protein>
    <submittedName>
        <fullName evidence="3">Uncharacterized protein LOC110350814</fullName>
    </submittedName>
</protein>
<organism evidence="2 3">
    <name type="scientific">Heterocephalus glaber</name>
    <name type="common">Naked mole rat</name>
    <dbReference type="NCBI Taxonomy" id="10181"/>
    <lineage>
        <taxon>Eukaryota</taxon>
        <taxon>Metazoa</taxon>
        <taxon>Chordata</taxon>
        <taxon>Craniata</taxon>
        <taxon>Vertebrata</taxon>
        <taxon>Euteleostomi</taxon>
        <taxon>Mammalia</taxon>
        <taxon>Eutheria</taxon>
        <taxon>Euarchontoglires</taxon>
        <taxon>Glires</taxon>
        <taxon>Rodentia</taxon>
        <taxon>Hystricomorpha</taxon>
        <taxon>Bathyergidae</taxon>
        <taxon>Heterocephalus</taxon>
    </lineage>
</organism>
<feature type="region of interest" description="Disordered" evidence="1">
    <location>
        <begin position="1"/>
        <end position="22"/>
    </location>
</feature>
<evidence type="ECO:0000256" key="1">
    <source>
        <dbReference type="SAM" id="MobiDB-lite"/>
    </source>
</evidence>
<keyword evidence="2" id="KW-1185">Reference proteome</keyword>
<gene>
    <name evidence="3" type="primary">LOC110350814</name>
</gene>
<feature type="region of interest" description="Disordered" evidence="1">
    <location>
        <begin position="60"/>
        <end position="99"/>
    </location>
</feature>
<dbReference type="RefSeq" id="XP_021120769.1">
    <property type="nucleotide sequence ID" value="XM_021265110.1"/>
</dbReference>
<dbReference type="AlphaFoldDB" id="A0AAX6TJA3"/>
<dbReference type="Proteomes" id="UP000694906">
    <property type="component" value="Unplaced"/>
</dbReference>